<reference evidence="1" key="1">
    <citation type="submission" date="2014-09" db="EMBL/GenBank/DDBJ databases">
        <authorList>
            <person name="Magalhaes I.L.F."/>
            <person name="Oliveira U."/>
            <person name="Santos F.R."/>
            <person name="Vidigal T.H.D.A."/>
            <person name="Brescovit A.D."/>
            <person name="Santos A.J."/>
        </authorList>
    </citation>
    <scope>NUCLEOTIDE SEQUENCE</scope>
    <source>
        <tissue evidence="1">Shoot tissue taken approximately 20 cm above the soil surface</tissue>
    </source>
</reference>
<proteinExistence type="predicted"/>
<dbReference type="EMBL" id="GBRH01183055">
    <property type="protein sequence ID" value="JAE14841.1"/>
    <property type="molecule type" value="Transcribed_RNA"/>
</dbReference>
<accession>A0A0A9FX12</accession>
<sequence length="17" mass="1834">MERRRSLGLGACITPCA</sequence>
<dbReference type="AlphaFoldDB" id="A0A0A9FX12"/>
<organism evidence="1">
    <name type="scientific">Arundo donax</name>
    <name type="common">Giant reed</name>
    <name type="synonym">Donax arundinaceus</name>
    <dbReference type="NCBI Taxonomy" id="35708"/>
    <lineage>
        <taxon>Eukaryota</taxon>
        <taxon>Viridiplantae</taxon>
        <taxon>Streptophyta</taxon>
        <taxon>Embryophyta</taxon>
        <taxon>Tracheophyta</taxon>
        <taxon>Spermatophyta</taxon>
        <taxon>Magnoliopsida</taxon>
        <taxon>Liliopsida</taxon>
        <taxon>Poales</taxon>
        <taxon>Poaceae</taxon>
        <taxon>PACMAD clade</taxon>
        <taxon>Arundinoideae</taxon>
        <taxon>Arundineae</taxon>
        <taxon>Arundo</taxon>
    </lineage>
</organism>
<reference evidence="1" key="2">
    <citation type="journal article" date="2015" name="Data Brief">
        <title>Shoot transcriptome of the giant reed, Arundo donax.</title>
        <authorList>
            <person name="Barrero R.A."/>
            <person name="Guerrero F.D."/>
            <person name="Moolhuijzen P."/>
            <person name="Goolsby J.A."/>
            <person name="Tidwell J."/>
            <person name="Bellgard S.E."/>
            <person name="Bellgard M.I."/>
        </authorList>
    </citation>
    <scope>NUCLEOTIDE SEQUENCE</scope>
    <source>
        <tissue evidence="1">Shoot tissue taken approximately 20 cm above the soil surface</tissue>
    </source>
</reference>
<protein>
    <submittedName>
        <fullName evidence="1">Uncharacterized protein</fullName>
    </submittedName>
</protein>
<evidence type="ECO:0000313" key="1">
    <source>
        <dbReference type="EMBL" id="JAE14841.1"/>
    </source>
</evidence>
<name>A0A0A9FX12_ARUDO</name>